<feature type="transmembrane region" description="Helical" evidence="8">
    <location>
        <begin position="108"/>
        <end position="128"/>
    </location>
</feature>
<protein>
    <submittedName>
        <fullName evidence="9">UDP-GlcNAc:undecaprenyl-phosphate GlcNAc-1-phosphate transferase</fullName>
    </submittedName>
</protein>
<dbReference type="GO" id="GO:0005886">
    <property type="term" value="C:plasma membrane"/>
    <property type="evidence" value="ECO:0007669"/>
    <property type="project" value="UniProtKB-SubCell"/>
</dbReference>
<dbReference type="GO" id="GO:0071555">
    <property type="term" value="P:cell wall organization"/>
    <property type="evidence" value="ECO:0007669"/>
    <property type="project" value="TreeGrafter"/>
</dbReference>
<keyword evidence="7" id="KW-0460">Magnesium</keyword>
<comment type="subcellular location">
    <subcellularLocation>
        <location evidence="1">Cell membrane</location>
        <topology evidence="1">Multi-pass membrane protein</topology>
    </subcellularLocation>
</comment>
<feature type="transmembrane region" description="Helical" evidence="8">
    <location>
        <begin position="314"/>
        <end position="334"/>
    </location>
</feature>
<dbReference type="GO" id="GO:0044038">
    <property type="term" value="P:cell wall macromolecule biosynthetic process"/>
    <property type="evidence" value="ECO:0007669"/>
    <property type="project" value="TreeGrafter"/>
</dbReference>
<keyword evidence="4 8" id="KW-0812">Transmembrane</keyword>
<evidence type="ECO:0000256" key="6">
    <source>
        <dbReference type="ARBA" id="ARBA00023136"/>
    </source>
</evidence>
<reference evidence="9 10" key="1">
    <citation type="submission" date="2017-10" db="EMBL/GenBank/DDBJ databases">
        <title>Sequencing the genomes of 1000 actinobacteria strains.</title>
        <authorList>
            <person name="Klenk H.-P."/>
        </authorList>
    </citation>
    <scope>NUCLEOTIDE SEQUENCE [LARGE SCALE GENOMIC DNA]</scope>
    <source>
        <strain evidence="9 10">DSM 15597</strain>
    </source>
</reference>
<dbReference type="PANTHER" id="PTHR22926:SF3">
    <property type="entry name" value="UNDECAPRENYL-PHOSPHATE ALPHA-N-ACETYLGLUCOSAMINYL 1-PHOSPHATE TRANSFERASE"/>
    <property type="match status" value="1"/>
</dbReference>
<feature type="binding site" evidence="7">
    <location>
        <position position="225"/>
    </location>
    <ligand>
        <name>Mg(2+)</name>
        <dbReference type="ChEBI" id="CHEBI:18420"/>
    </ligand>
</feature>
<dbReference type="PROSITE" id="PS01348">
    <property type="entry name" value="MRAY_2"/>
    <property type="match status" value="1"/>
</dbReference>
<dbReference type="InterPro" id="IPR000715">
    <property type="entry name" value="Glycosyl_transferase_4"/>
</dbReference>
<dbReference type="CDD" id="cd06853">
    <property type="entry name" value="GT_WecA_like"/>
    <property type="match status" value="1"/>
</dbReference>
<dbReference type="RefSeq" id="WP_098460319.1">
    <property type="nucleotide sequence ID" value="NZ_PDJC01000001.1"/>
</dbReference>
<feature type="binding site" evidence="7">
    <location>
        <position position="158"/>
    </location>
    <ligand>
        <name>Mg(2+)</name>
        <dbReference type="ChEBI" id="CHEBI:18420"/>
    </ligand>
</feature>
<dbReference type="Proteomes" id="UP000226079">
    <property type="component" value="Unassembled WGS sequence"/>
</dbReference>
<feature type="transmembrane region" description="Helical" evidence="8">
    <location>
        <begin position="340"/>
        <end position="358"/>
    </location>
</feature>
<evidence type="ECO:0000256" key="5">
    <source>
        <dbReference type="ARBA" id="ARBA00022989"/>
    </source>
</evidence>
<gene>
    <name evidence="9" type="ORF">ATK74_1371</name>
</gene>
<evidence type="ECO:0000313" key="10">
    <source>
        <dbReference type="Proteomes" id="UP000226079"/>
    </source>
</evidence>
<keyword evidence="2" id="KW-1003">Cell membrane</keyword>
<feature type="transmembrane region" description="Helical" evidence="8">
    <location>
        <begin position="6"/>
        <end position="26"/>
    </location>
</feature>
<keyword evidence="6 8" id="KW-0472">Membrane</keyword>
<feature type="transmembrane region" description="Helical" evidence="8">
    <location>
        <begin position="70"/>
        <end position="96"/>
    </location>
</feature>
<evidence type="ECO:0000256" key="2">
    <source>
        <dbReference type="ARBA" id="ARBA00022475"/>
    </source>
</evidence>
<evidence type="ECO:0000256" key="4">
    <source>
        <dbReference type="ARBA" id="ARBA00022692"/>
    </source>
</evidence>
<dbReference type="OrthoDB" id="9783652at2"/>
<evidence type="ECO:0000256" key="7">
    <source>
        <dbReference type="PIRSR" id="PIRSR600715-1"/>
    </source>
</evidence>
<feature type="transmembrane region" description="Helical" evidence="8">
    <location>
        <begin position="266"/>
        <end position="284"/>
    </location>
</feature>
<feature type="transmembrane region" description="Helical" evidence="8">
    <location>
        <begin position="196"/>
        <end position="216"/>
    </location>
</feature>
<comment type="caution">
    <text evidence="9">The sequence shown here is derived from an EMBL/GenBank/DDBJ whole genome shotgun (WGS) entry which is preliminary data.</text>
</comment>
<comment type="cofactor">
    <cofactor evidence="7">
        <name>Mg(2+)</name>
        <dbReference type="ChEBI" id="CHEBI:18420"/>
    </cofactor>
</comment>
<dbReference type="GO" id="GO:0046872">
    <property type="term" value="F:metal ion binding"/>
    <property type="evidence" value="ECO:0007669"/>
    <property type="project" value="UniProtKB-KW"/>
</dbReference>
<proteinExistence type="predicted"/>
<evidence type="ECO:0000313" key="9">
    <source>
        <dbReference type="EMBL" id="PFG16818.1"/>
    </source>
</evidence>
<feature type="transmembrane region" description="Helical" evidence="8">
    <location>
        <begin position="166"/>
        <end position="184"/>
    </location>
</feature>
<keyword evidence="5 8" id="KW-1133">Transmembrane helix</keyword>
<feature type="transmembrane region" description="Helical" evidence="8">
    <location>
        <begin position="228"/>
        <end position="246"/>
    </location>
</feature>
<sequence>MRVYLLVALVAAAVTYLLSGLARRLAFRFNAVAAVRDRDVHTRPVPYFGGISMWFGLAAAFLVATKLPWLGGFAAVTHDAGVVLLAGGVICAVGVLDDLFELNALAKIAGQLLAAGIAVANGVKVFWIPLPDAIISLDDGSSIVVTVVLIFIAVNAINLIDGLDGLAAGVVAIGAGAFFAYAYLLAWDQELVRATTASLVTVATVGICLGFLPYNLHKARMFMGDSGSMLLGFLLVTSMISLTGQLDPSRLTAFGANTAAAYLPLLLPLAVMALPFLDLVMAYVRRTLAGKLWYQADKQHLHHRMLNLGHSHRGAVALLWLWSAVVAYGVVLIGLFPLPLTYVGVLIGIALAALLTWGRRPRRSGDAKT</sequence>
<dbReference type="InterPro" id="IPR018480">
    <property type="entry name" value="PNAcMuramoyl-5peptid_Trfase_CS"/>
</dbReference>
<evidence type="ECO:0000256" key="8">
    <source>
        <dbReference type="SAM" id="Phobius"/>
    </source>
</evidence>
<feature type="transmembrane region" description="Helical" evidence="8">
    <location>
        <begin position="47"/>
        <end position="64"/>
    </location>
</feature>
<evidence type="ECO:0000256" key="3">
    <source>
        <dbReference type="ARBA" id="ARBA00022679"/>
    </source>
</evidence>
<dbReference type="PANTHER" id="PTHR22926">
    <property type="entry name" value="PHOSPHO-N-ACETYLMURAMOYL-PENTAPEPTIDE-TRANSFERASE"/>
    <property type="match status" value="1"/>
</dbReference>
<accession>A0A2A9CR24</accession>
<organism evidence="9 10">
    <name type="scientific">Propionicimonas paludicola</name>
    <dbReference type="NCBI Taxonomy" id="185243"/>
    <lineage>
        <taxon>Bacteria</taxon>
        <taxon>Bacillati</taxon>
        <taxon>Actinomycetota</taxon>
        <taxon>Actinomycetes</taxon>
        <taxon>Propionibacteriales</taxon>
        <taxon>Nocardioidaceae</taxon>
        <taxon>Propionicimonas</taxon>
    </lineage>
</organism>
<evidence type="ECO:0000256" key="1">
    <source>
        <dbReference type="ARBA" id="ARBA00004651"/>
    </source>
</evidence>
<dbReference type="EMBL" id="PDJC01000001">
    <property type="protein sequence ID" value="PFG16818.1"/>
    <property type="molecule type" value="Genomic_DNA"/>
</dbReference>
<keyword evidence="7" id="KW-0479">Metal-binding</keyword>
<dbReference type="GO" id="GO:0009103">
    <property type="term" value="P:lipopolysaccharide biosynthetic process"/>
    <property type="evidence" value="ECO:0007669"/>
    <property type="project" value="TreeGrafter"/>
</dbReference>
<dbReference type="GO" id="GO:0016780">
    <property type="term" value="F:phosphotransferase activity, for other substituted phosphate groups"/>
    <property type="evidence" value="ECO:0007669"/>
    <property type="project" value="InterPro"/>
</dbReference>
<keyword evidence="10" id="KW-1185">Reference proteome</keyword>
<keyword evidence="3 9" id="KW-0808">Transferase</keyword>
<feature type="transmembrane region" description="Helical" evidence="8">
    <location>
        <begin position="140"/>
        <end position="159"/>
    </location>
</feature>
<dbReference type="Pfam" id="PF00953">
    <property type="entry name" value="Glycos_transf_4"/>
    <property type="match status" value="1"/>
</dbReference>
<dbReference type="AlphaFoldDB" id="A0A2A9CR24"/>
<name>A0A2A9CR24_9ACTN</name>